<organism evidence="1 2">
    <name type="scientific">Rosa chinensis</name>
    <name type="common">China rose</name>
    <dbReference type="NCBI Taxonomy" id="74649"/>
    <lineage>
        <taxon>Eukaryota</taxon>
        <taxon>Viridiplantae</taxon>
        <taxon>Streptophyta</taxon>
        <taxon>Embryophyta</taxon>
        <taxon>Tracheophyta</taxon>
        <taxon>Spermatophyta</taxon>
        <taxon>Magnoliopsida</taxon>
        <taxon>eudicotyledons</taxon>
        <taxon>Gunneridae</taxon>
        <taxon>Pentapetalae</taxon>
        <taxon>rosids</taxon>
        <taxon>fabids</taxon>
        <taxon>Rosales</taxon>
        <taxon>Rosaceae</taxon>
        <taxon>Rosoideae</taxon>
        <taxon>Rosoideae incertae sedis</taxon>
        <taxon>Rosa</taxon>
    </lineage>
</organism>
<evidence type="ECO:0000313" key="1">
    <source>
        <dbReference type="EMBL" id="PRQ47267.1"/>
    </source>
</evidence>
<proteinExistence type="predicted"/>
<evidence type="ECO:0000313" key="2">
    <source>
        <dbReference type="Proteomes" id="UP000238479"/>
    </source>
</evidence>
<dbReference type="EMBL" id="PDCK01000040">
    <property type="protein sequence ID" value="PRQ47267.1"/>
    <property type="molecule type" value="Genomic_DNA"/>
</dbReference>
<dbReference type="Gramene" id="PRQ47267">
    <property type="protein sequence ID" value="PRQ47267"/>
    <property type="gene ID" value="RchiOBHm_Chr2g0097841"/>
</dbReference>
<dbReference type="AlphaFoldDB" id="A0A2P6RLH2"/>
<accession>A0A2P6RLH2</accession>
<name>A0A2P6RLH2_ROSCH</name>
<gene>
    <name evidence="1" type="ORF">RchiOBHm_Chr2g0097841</name>
</gene>
<dbReference type="Proteomes" id="UP000238479">
    <property type="component" value="Chromosome 2"/>
</dbReference>
<keyword evidence="2" id="KW-1185">Reference proteome</keyword>
<reference evidence="1 2" key="1">
    <citation type="journal article" date="2018" name="Nat. Genet.">
        <title>The Rosa genome provides new insights in the design of modern roses.</title>
        <authorList>
            <person name="Bendahmane M."/>
        </authorList>
    </citation>
    <scope>NUCLEOTIDE SEQUENCE [LARGE SCALE GENOMIC DNA]</scope>
    <source>
        <strain evidence="2">cv. Old Blush</strain>
    </source>
</reference>
<comment type="caution">
    <text evidence="1">The sequence shown here is derived from an EMBL/GenBank/DDBJ whole genome shotgun (WGS) entry which is preliminary data.</text>
</comment>
<protein>
    <submittedName>
        <fullName evidence="1">Uncharacterized protein</fullName>
    </submittedName>
</protein>
<sequence length="60" mass="6968">MRYMIRCSIIKVDICLYVRFHREILESMCSFSEHKLAKAAKGAINNASTSTLVVSWRNKF</sequence>